<keyword evidence="1 3" id="KW-0812">Transmembrane</keyword>
<sequence length="76" mass="8481">TGMMYGMPVLIFVFAISAPGGVALYWAVSNAYQVLQTYFLNNPFKIIAEREAVAQAENDLEGKKRNALKKAQKKKK</sequence>
<dbReference type="InterPro" id="IPR028055">
    <property type="entry name" value="YidC/Oxa/ALB_C"/>
</dbReference>
<organism evidence="5 6">
    <name type="scientific">Streptococcus pneumoniae</name>
    <dbReference type="NCBI Taxonomy" id="1313"/>
    <lineage>
        <taxon>Bacteria</taxon>
        <taxon>Bacillati</taxon>
        <taxon>Bacillota</taxon>
        <taxon>Bacilli</taxon>
        <taxon>Lactobacillales</taxon>
        <taxon>Streptococcaceae</taxon>
        <taxon>Streptococcus</taxon>
    </lineage>
</organism>
<gene>
    <name evidence="5" type="ORF">AZJ28_13885</name>
</gene>
<comment type="similarity">
    <text evidence="1">Belongs to the OXA1/ALB3/YidC family.</text>
</comment>
<accession>A0A559GDI8</accession>
<keyword evidence="3" id="KW-1133">Transmembrane helix</keyword>
<feature type="transmembrane region" description="Helical" evidence="3">
    <location>
        <begin position="6"/>
        <end position="28"/>
    </location>
</feature>
<dbReference type="EMBL" id="VMYC01000607">
    <property type="protein sequence ID" value="TVX61159.1"/>
    <property type="molecule type" value="Genomic_DNA"/>
</dbReference>
<feature type="non-terminal residue" evidence="5">
    <location>
        <position position="1"/>
    </location>
</feature>
<evidence type="ECO:0000256" key="1">
    <source>
        <dbReference type="RuleBase" id="RU003945"/>
    </source>
</evidence>
<evidence type="ECO:0000313" key="6">
    <source>
        <dbReference type="Proteomes" id="UP000315060"/>
    </source>
</evidence>
<feature type="coiled-coil region" evidence="2">
    <location>
        <begin position="46"/>
        <end position="73"/>
    </location>
</feature>
<name>A0A559GDI8_STREE</name>
<proteinExistence type="inferred from homology"/>
<dbReference type="GO" id="GO:0016020">
    <property type="term" value="C:membrane"/>
    <property type="evidence" value="ECO:0007669"/>
    <property type="project" value="UniProtKB-SubCell"/>
</dbReference>
<evidence type="ECO:0000256" key="2">
    <source>
        <dbReference type="SAM" id="Coils"/>
    </source>
</evidence>
<dbReference type="Pfam" id="PF02096">
    <property type="entry name" value="60KD_IMP"/>
    <property type="match status" value="1"/>
</dbReference>
<keyword evidence="3" id="KW-0472">Membrane</keyword>
<dbReference type="AlphaFoldDB" id="A0A559GDI8"/>
<evidence type="ECO:0000259" key="4">
    <source>
        <dbReference type="Pfam" id="PF02096"/>
    </source>
</evidence>
<comment type="subcellular location">
    <subcellularLocation>
        <location evidence="1">Membrane</location>
        <topology evidence="1">Multi-pass membrane protein</topology>
    </subcellularLocation>
</comment>
<evidence type="ECO:0000313" key="5">
    <source>
        <dbReference type="EMBL" id="TVX61159.1"/>
    </source>
</evidence>
<dbReference type="Proteomes" id="UP000315060">
    <property type="component" value="Unassembled WGS sequence"/>
</dbReference>
<feature type="domain" description="Membrane insertase YidC/Oxa/ALB C-terminal" evidence="4">
    <location>
        <begin position="3"/>
        <end position="42"/>
    </location>
</feature>
<protein>
    <recommendedName>
        <fullName evidence="4">Membrane insertase YidC/Oxa/ALB C-terminal domain-containing protein</fullName>
    </recommendedName>
</protein>
<comment type="caution">
    <text evidence="5">The sequence shown here is derived from an EMBL/GenBank/DDBJ whole genome shotgun (WGS) entry which is preliminary data.</text>
</comment>
<reference evidence="5 6" key="1">
    <citation type="submission" date="2019-07" db="EMBL/GenBank/DDBJ databases">
        <authorList>
            <person name="Mohale T."/>
        </authorList>
    </citation>
    <scope>NUCLEOTIDE SEQUENCE [LARGE SCALE GENOMIC DNA]</scope>
    <source>
        <strain evidence="5 6">NTPn 59</strain>
    </source>
</reference>
<evidence type="ECO:0000256" key="3">
    <source>
        <dbReference type="SAM" id="Phobius"/>
    </source>
</evidence>
<keyword evidence="2" id="KW-0175">Coiled coil</keyword>